<organism evidence="14 15">
    <name type="scientific">Dethiosulfatarculus sandiegensis</name>
    <dbReference type="NCBI Taxonomy" id="1429043"/>
    <lineage>
        <taxon>Bacteria</taxon>
        <taxon>Pseudomonadati</taxon>
        <taxon>Thermodesulfobacteriota</taxon>
        <taxon>Desulfarculia</taxon>
        <taxon>Desulfarculales</taxon>
        <taxon>Desulfarculaceae</taxon>
        <taxon>Dethiosulfatarculus</taxon>
    </lineage>
</organism>
<keyword evidence="6 11" id="KW-0862">Zinc</keyword>
<dbReference type="SMART" id="SM00278">
    <property type="entry name" value="HhH1"/>
    <property type="match status" value="4"/>
</dbReference>
<evidence type="ECO:0000259" key="13">
    <source>
        <dbReference type="PROSITE" id="PS50172"/>
    </source>
</evidence>
<comment type="catalytic activity">
    <reaction evidence="10 11 12">
        <text>NAD(+) + (deoxyribonucleotide)n-3'-hydroxyl + 5'-phospho-(deoxyribonucleotide)m = (deoxyribonucleotide)n+m + AMP + beta-nicotinamide D-nucleotide.</text>
        <dbReference type="EC" id="6.5.1.2"/>
    </reaction>
</comment>
<dbReference type="InterPro" id="IPR001357">
    <property type="entry name" value="BRCT_dom"/>
</dbReference>
<dbReference type="EC" id="6.5.1.2" evidence="11 12"/>
<dbReference type="CDD" id="cd17748">
    <property type="entry name" value="BRCT_DNA_ligase_like"/>
    <property type="match status" value="1"/>
</dbReference>
<evidence type="ECO:0000256" key="6">
    <source>
        <dbReference type="ARBA" id="ARBA00022833"/>
    </source>
</evidence>
<dbReference type="InterPro" id="IPR003583">
    <property type="entry name" value="Hlx-hairpin-Hlx_DNA-bd_motif"/>
</dbReference>
<dbReference type="HAMAP" id="MF_01588">
    <property type="entry name" value="DNA_ligase_A"/>
    <property type="match status" value="1"/>
</dbReference>
<dbReference type="PROSITE" id="PS01056">
    <property type="entry name" value="DNA_LIGASE_N2"/>
    <property type="match status" value="1"/>
</dbReference>
<keyword evidence="7 11" id="KW-0460">Magnesium</keyword>
<dbReference type="SUPFAM" id="SSF56091">
    <property type="entry name" value="DNA ligase/mRNA capping enzyme, catalytic domain"/>
    <property type="match status" value="1"/>
</dbReference>
<dbReference type="Gene3D" id="1.10.287.610">
    <property type="entry name" value="Helix hairpin bin"/>
    <property type="match status" value="1"/>
</dbReference>
<dbReference type="AlphaFoldDB" id="A0A0D2IY22"/>
<dbReference type="NCBIfam" id="TIGR00575">
    <property type="entry name" value="dnlj"/>
    <property type="match status" value="1"/>
</dbReference>
<dbReference type="Gene3D" id="1.10.150.20">
    <property type="entry name" value="5' to 3' exonuclease, C-terminal subdomain"/>
    <property type="match status" value="2"/>
</dbReference>
<keyword evidence="5 11" id="KW-0227">DNA damage</keyword>
<feature type="domain" description="BRCT" evidence="13">
    <location>
        <begin position="611"/>
        <end position="690"/>
    </location>
</feature>
<dbReference type="PATRIC" id="fig|1429043.3.peg.5801"/>
<dbReference type="NCBIfam" id="NF005932">
    <property type="entry name" value="PRK07956.1"/>
    <property type="match status" value="1"/>
</dbReference>
<evidence type="ECO:0000256" key="12">
    <source>
        <dbReference type="RuleBase" id="RU000618"/>
    </source>
</evidence>
<evidence type="ECO:0000256" key="5">
    <source>
        <dbReference type="ARBA" id="ARBA00022763"/>
    </source>
</evidence>
<dbReference type="Pfam" id="PF22745">
    <property type="entry name" value="Nlig-Ia"/>
    <property type="match status" value="1"/>
</dbReference>
<evidence type="ECO:0000313" key="14">
    <source>
        <dbReference type="EMBL" id="KIX10929.1"/>
    </source>
</evidence>
<dbReference type="Gene3D" id="3.30.470.30">
    <property type="entry name" value="DNA ligase/mRNA capping enzyme"/>
    <property type="match status" value="1"/>
</dbReference>
<sequence length="690" mass="75912">MDRNQAAQRAGELSEFLRHHNYLYYTKNTPEISDAEYDRLLAELKDLEDKYPELAASDSPTHTVGAPLKSSFAPVVHFRPMLSLESAAEARIMDDFFRRLAESRLENTDLLVQPKMDGLSVELVYRHGIFTTGSTRGDGRQGEDITPNLRTIADIPSQLKPIELGEYGEETSPQTGLFSQNTVRRVPDLVVVRGEVYITLASFDQLNQGLIAQNETPFANPRNAAAGSLRQMDPRVTFTRPLSFFPFELVNASELGVASDHKALELLADLGFRLENDHLQKGKGREFVDRRHAWYQEQRDNLPFEIDGMVVKVDSLSHRDLLGERSRNPRWAAAWKFPPRQEVTEVRSIVIQVGRTGKLTPVALLRPVDVSGVTVSRATLHNFGEVARLDVREGDLVRVERAGDVIPKVVSVEKEADPRSLALNPPSVCPVCGEQVVVEGAYHRCPNSLGCPAQVMASIRHFAGRAALDIEGLGPKRVTQLMDRGLLNGLDSLYSLVQKRDELARLPGWGELSADNLLKALNKTKGATFDRFLFGLGIPGVGQATARELALKYPGLEDLISSSKEKLAQVDGVGQVVAEQIKEFFSHPQTLEAARKLAGQVAPAALVQESGHDLPLEGQTLVFTGTLTAMSRSEAKEKALALGGKPVNSVSKKTSLVVIGENPGSKAEKAQELGVKIVTEQEFLEMTKEK</sequence>
<dbReference type="SUPFAM" id="SSF50249">
    <property type="entry name" value="Nucleic acid-binding proteins"/>
    <property type="match status" value="1"/>
</dbReference>
<evidence type="ECO:0000256" key="4">
    <source>
        <dbReference type="ARBA" id="ARBA00022723"/>
    </source>
</evidence>
<feature type="binding site" evidence="11">
    <location>
        <position position="445"/>
    </location>
    <ligand>
        <name>Zn(2+)</name>
        <dbReference type="ChEBI" id="CHEBI:29105"/>
    </ligand>
</feature>
<dbReference type="PANTHER" id="PTHR23389:SF9">
    <property type="entry name" value="DNA LIGASE"/>
    <property type="match status" value="1"/>
</dbReference>
<dbReference type="Proteomes" id="UP000032233">
    <property type="component" value="Unassembled WGS sequence"/>
</dbReference>
<reference evidence="14 15" key="1">
    <citation type="submission" date="2013-11" db="EMBL/GenBank/DDBJ databases">
        <title>Metagenomic analysis of a methanogenic consortium involved in long chain n-alkane degradation.</title>
        <authorList>
            <person name="Davidova I.A."/>
            <person name="Callaghan A.V."/>
            <person name="Wawrik B."/>
            <person name="Pruitt S."/>
            <person name="Marks C."/>
            <person name="Duncan K.E."/>
            <person name="Suflita J.M."/>
        </authorList>
    </citation>
    <scope>NUCLEOTIDE SEQUENCE [LARGE SCALE GENOMIC DNA]</scope>
    <source>
        <strain evidence="14 15">SPR</strain>
    </source>
</reference>
<keyword evidence="4 11" id="KW-0479">Metal-binding</keyword>
<keyword evidence="11" id="KW-0464">Manganese</keyword>
<evidence type="ECO:0000256" key="3">
    <source>
        <dbReference type="ARBA" id="ARBA00022705"/>
    </source>
</evidence>
<feature type="binding site" evidence="11">
    <location>
        <position position="432"/>
    </location>
    <ligand>
        <name>Zn(2+)</name>
        <dbReference type="ChEBI" id="CHEBI:29105"/>
    </ligand>
</feature>
<keyword evidence="8 11" id="KW-0520">NAD</keyword>
<evidence type="ECO:0000256" key="1">
    <source>
        <dbReference type="ARBA" id="ARBA00004067"/>
    </source>
</evidence>
<feature type="binding site" evidence="11">
    <location>
        <position position="195"/>
    </location>
    <ligand>
        <name>NAD(+)</name>
        <dbReference type="ChEBI" id="CHEBI:57540"/>
    </ligand>
</feature>
<feature type="active site" description="N6-AMP-lysine intermediate" evidence="11">
    <location>
        <position position="115"/>
    </location>
</feature>
<evidence type="ECO:0000256" key="9">
    <source>
        <dbReference type="ARBA" id="ARBA00023204"/>
    </source>
</evidence>
<dbReference type="SUPFAM" id="SSF47781">
    <property type="entry name" value="RuvA domain 2-like"/>
    <property type="match status" value="1"/>
</dbReference>
<feature type="binding site" evidence="11">
    <location>
        <begin position="34"/>
        <end position="38"/>
    </location>
    <ligand>
        <name>NAD(+)</name>
        <dbReference type="ChEBI" id="CHEBI:57540"/>
    </ligand>
</feature>
<dbReference type="PROSITE" id="PS01055">
    <property type="entry name" value="DNA_LIGASE_N1"/>
    <property type="match status" value="1"/>
</dbReference>
<dbReference type="InterPro" id="IPR013839">
    <property type="entry name" value="DNAligase_adenylation"/>
</dbReference>
<dbReference type="PROSITE" id="PS50172">
    <property type="entry name" value="BRCT"/>
    <property type="match status" value="1"/>
</dbReference>
<keyword evidence="15" id="KW-1185">Reference proteome</keyword>
<dbReference type="GO" id="GO:0003677">
    <property type="term" value="F:DNA binding"/>
    <property type="evidence" value="ECO:0007669"/>
    <property type="project" value="InterPro"/>
</dbReference>
<evidence type="ECO:0000313" key="15">
    <source>
        <dbReference type="Proteomes" id="UP000032233"/>
    </source>
</evidence>
<dbReference type="InterPro" id="IPR036420">
    <property type="entry name" value="BRCT_dom_sf"/>
</dbReference>
<feature type="binding site" evidence="11">
    <location>
        <position position="336"/>
    </location>
    <ligand>
        <name>NAD(+)</name>
        <dbReference type="ChEBI" id="CHEBI:57540"/>
    </ligand>
</feature>
<evidence type="ECO:0000256" key="2">
    <source>
        <dbReference type="ARBA" id="ARBA00022598"/>
    </source>
</evidence>
<dbReference type="Pfam" id="PF00533">
    <property type="entry name" value="BRCT"/>
    <property type="match status" value="1"/>
</dbReference>
<dbReference type="PANTHER" id="PTHR23389">
    <property type="entry name" value="CHROMOSOME TRANSMISSION FIDELITY FACTOR 18"/>
    <property type="match status" value="1"/>
</dbReference>
<dbReference type="InterPro" id="IPR012340">
    <property type="entry name" value="NA-bd_OB-fold"/>
</dbReference>
<dbReference type="SMART" id="SM00292">
    <property type="entry name" value="BRCT"/>
    <property type="match status" value="1"/>
</dbReference>
<dbReference type="InterPro" id="IPR001679">
    <property type="entry name" value="DNA_ligase"/>
</dbReference>
<dbReference type="RefSeq" id="WP_044352755.1">
    <property type="nucleotide sequence ID" value="NZ_AZAC01000078.1"/>
</dbReference>
<evidence type="ECO:0000256" key="11">
    <source>
        <dbReference type="HAMAP-Rule" id="MF_01588"/>
    </source>
</evidence>
<comment type="similarity">
    <text evidence="11">Belongs to the NAD-dependent DNA ligase family. LigA subfamily.</text>
</comment>
<comment type="function">
    <text evidence="1 11">DNA ligase that catalyzes the formation of phosphodiester linkages between 5'-phosphoryl and 3'-hydroxyl groups in double-stranded DNA using NAD as a coenzyme and as the energy source for the reaction. It is essential for DNA replication and repair of damaged DNA.</text>
</comment>
<evidence type="ECO:0000256" key="8">
    <source>
        <dbReference type="ARBA" id="ARBA00023027"/>
    </source>
</evidence>
<dbReference type="InterPro" id="IPR004150">
    <property type="entry name" value="NAD_DNA_ligase_OB"/>
</dbReference>
<feature type="binding site" evidence="11">
    <location>
        <position position="429"/>
    </location>
    <ligand>
        <name>Zn(2+)</name>
        <dbReference type="ChEBI" id="CHEBI:29105"/>
    </ligand>
</feature>
<dbReference type="InParanoid" id="A0A0D2IY22"/>
<dbReference type="FunFam" id="1.10.287.610:FF:000002">
    <property type="entry name" value="DNA ligase"/>
    <property type="match status" value="1"/>
</dbReference>
<dbReference type="OrthoDB" id="9759736at2"/>
<gene>
    <name evidence="11" type="primary">ligA</name>
    <name evidence="14" type="ORF">X474_27360</name>
</gene>
<dbReference type="SMART" id="SM00532">
    <property type="entry name" value="LIGANc"/>
    <property type="match status" value="1"/>
</dbReference>
<comment type="caution">
    <text evidence="14">The sequence shown here is derived from an EMBL/GenBank/DDBJ whole genome shotgun (WGS) entry which is preliminary data.</text>
</comment>
<proteinExistence type="inferred from homology"/>
<comment type="caution">
    <text evidence="11">Lacks conserved residue(s) required for the propagation of feature annotation.</text>
</comment>
<dbReference type="InterPro" id="IPR041663">
    <property type="entry name" value="DisA/LigA_HHH"/>
</dbReference>
<dbReference type="CDD" id="cd00114">
    <property type="entry name" value="LIGANc"/>
    <property type="match status" value="1"/>
</dbReference>
<dbReference type="STRING" id="1429043.X474_27360"/>
<dbReference type="InterPro" id="IPR033136">
    <property type="entry name" value="DNA_ligase_CS"/>
</dbReference>
<dbReference type="Pfam" id="PF12826">
    <property type="entry name" value="HHH_2"/>
    <property type="match status" value="1"/>
</dbReference>
<dbReference type="InterPro" id="IPR013840">
    <property type="entry name" value="DNAligase_N"/>
</dbReference>
<keyword evidence="3 11" id="KW-0235">DNA replication</keyword>
<dbReference type="GO" id="GO:0046872">
    <property type="term" value="F:metal ion binding"/>
    <property type="evidence" value="ECO:0007669"/>
    <property type="project" value="UniProtKB-KW"/>
</dbReference>
<dbReference type="Pfam" id="PF03120">
    <property type="entry name" value="OB_DNA_ligase"/>
    <property type="match status" value="1"/>
</dbReference>
<dbReference type="FunCoup" id="A0A0D2IY22">
    <property type="interactions" value="426"/>
</dbReference>
<dbReference type="PIRSF" id="PIRSF001604">
    <property type="entry name" value="LigA"/>
    <property type="match status" value="1"/>
</dbReference>
<dbReference type="Pfam" id="PF01653">
    <property type="entry name" value="DNA_ligase_aden"/>
    <property type="match status" value="2"/>
</dbReference>
<dbReference type="Gene3D" id="3.40.50.10190">
    <property type="entry name" value="BRCT domain"/>
    <property type="match status" value="1"/>
</dbReference>
<dbReference type="Gene3D" id="2.40.50.140">
    <property type="entry name" value="Nucleic acid-binding proteins"/>
    <property type="match status" value="1"/>
</dbReference>
<dbReference type="SUPFAM" id="SSF52113">
    <property type="entry name" value="BRCT domain"/>
    <property type="match status" value="1"/>
</dbReference>
<evidence type="ECO:0000256" key="10">
    <source>
        <dbReference type="ARBA" id="ARBA00034005"/>
    </source>
</evidence>
<dbReference type="InterPro" id="IPR018239">
    <property type="entry name" value="DNA_ligase_AS"/>
</dbReference>
<feature type="binding site" evidence="11">
    <location>
        <position position="312"/>
    </location>
    <ligand>
        <name>NAD(+)</name>
        <dbReference type="ChEBI" id="CHEBI:57540"/>
    </ligand>
</feature>
<dbReference type="GO" id="GO:0006281">
    <property type="term" value="P:DNA repair"/>
    <property type="evidence" value="ECO:0007669"/>
    <property type="project" value="UniProtKB-KW"/>
</dbReference>
<keyword evidence="9 11" id="KW-0234">DNA repair</keyword>
<comment type="cofactor">
    <cofactor evidence="11">
        <name>Mg(2+)</name>
        <dbReference type="ChEBI" id="CHEBI:18420"/>
    </cofactor>
    <cofactor evidence="11">
        <name>Mn(2+)</name>
        <dbReference type="ChEBI" id="CHEBI:29035"/>
    </cofactor>
</comment>
<dbReference type="GO" id="GO:0005829">
    <property type="term" value="C:cytosol"/>
    <property type="evidence" value="ECO:0007669"/>
    <property type="project" value="TreeGrafter"/>
</dbReference>
<name>A0A0D2IY22_9BACT</name>
<keyword evidence="2 11" id="KW-0436">Ligase</keyword>
<dbReference type="GO" id="GO:0006260">
    <property type="term" value="P:DNA replication"/>
    <property type="evidence" value="ECO:0007669"/>
    <property type="project" value="UniProtKB-KW"/>
</dbReference>
<dbReference type="EMBL" id="AZAC01000078">
    <property type="protein sequence ID" value="KIX10929.1"/>
    <property type="molecule type" value="Genomic_DNA"/>
</dbReference>
<feature type="binding site" evidence="11">
    <location>
        <position position="136"/>
    </location>
    <ligand>
        <name>NAD(+)</name>
        <dbReference type="ChEBI" id="CHEBI:57540"/>
    </ligand>
</feature>
<dbReference type="InterPro" id="IPR010994">
    <property type="entry name" value="RuvA_2-like"/>
</dbReference>
<evidence type="ECO:0000256" key="7">
    <source>
        <dbReference type="ARBA" id="ARBA00022842"/>
    </source>
</evidence>
<dbReference type="GO" id="GO:0003911">
    <property type="term" value="F:DNA ligase (NAD+) activity"/>
    <property type="evidence" value="ECO:0007669"/>
    <property type="project" value="UniProtKB-UniRule"/>
</dbReference>
<feature type="binding site" evidence="11">
    <location>
        <position position="451"/>
    </location>
    <ligand>
        <name>Zn(2+)</name>
        <dbReference type="ChEBI" id="CHEBI:29105"/>
    </ligand>
</feature>
<protein>
    <recommendedName>
        <fullName evidence="11 12">DNA ligase</fullName>
        <ecNumber evidence="11 12">6.5.1.2</ecNumber>
    </recommendedName>
    <alternativeName>
        <fullName evidence="11">Polydeoxyribonucleotide synthase [NAD(+)]</fullName>
    </alternativeName>
</protein>
<feature type="binding site" evidence="11">
    <location>
        <begin position="83"/>
        <end position="84"/>
    </location>
    <ligand>
        <name>NAD(+)</name>
        <dbReference type="ChEBI" id="CHEBI:57540"/>
    </ligand>
</feature>
<accession>A0A0D2IY22</accession>
<dbReference type="Pfam" id="PF14520">
    <property type="entry name" value="HHH_5"/>
    <property type="match status" value="1"/>
</dbReference>